<dbReference type="STRING" id="231916.A0A409YDM8"/>
<dbReference type="OrthoDB" id="2851338at2759"/>
<name>A0A409YDM8_9AGAR</name>
<dbReference type="Proteomes" id="UP000284706">
    <property type="component" value="Unassembled WGS sequence"/>
</dbReference>
<evidence type="ECO:0000313" key="1">
    <source>
        <dbReference type="EMBL" id="PPR01122.1"/>
    </source>
</evidence>
<dbReference type="InParanoid" id="A0A409YDM8"/>
<comment type="caution">
    <text evidence="1">The sequence shown here is derived from an EMBL/GenBank/DDBJ whole genome shotgun (WGS) entry which is preliminary data.</text>
</comment>
<dbReference type="InterPro" id="IPR018247">
    <property type="entry name" value="EF_Hand_1_Ca_BS"/>
</dbReference>
<dbReference type="EMBL" id="NHYE01000964">
    <property type="protein sequence ID" value="PPR01122.1"/>
    <property type="molecule type" value="Genomic_DNA"/>
</dbReference>
<protein>
    <recommendedName>
        <fullName evidence="3">EF-hand domain-containing protein</fullName>
    </recommendedName>
</protein>
<evidence type="ECO:0000313" key="2">
    <source>
        <dbReference type="Proteomes" id="UP000284706"/>
    </source>
</evidence>
<organism evidence="1 2">
    <name type="scientific">Gymnopilus dilepis</name>
    <dbReference type="NCBI Taxonomy" id="231916"/>
    <lineage>
        <taxon>Eukaryota</taxon>
        <taxon>Fungi</taxon>
        <taxon>Dikarya</taxon>
        <taxon>Basidiomycota</taxon>
        <taxon>Agaricomycotina</taxon>
        <taxon>Agaricomycetes</taxon>
        <taxon>Agaricomycetidae</taxon>
        <taxon>Agaricales</taxon>
        <taxon>Agaricineae</taxon>
        <taxon>Hymenogastraceae</taxon>
        <taxon>Gymnopilus</taxon>
    </lineage>
</organism>
<sequence length="475" mass="54505">MTEDKSTGLLFVFGEPAPDATEEEFNDWYDNEHAPLRLTVEGFHNALRYKATDGQAPSWLALYDLASPSTAKSEPYKALAAKASAREKALIPRLGTLDRRIYELISSRSKTGLSEDSLPGKYVLVVCMLISPGLDEEFNEWYEEEHIGEVSKTPSWQRCRRYKLVDQVELTGKSDPAKKIHNYLAIHEFDHAGYNKTPEFIAAISTPWSRKIFERVEDRYLRNFGLHKGRTKLHTCNPKIPQTMSHNRGLLLLFAEPGQDKSEAEYNEWYDNEHAPQRLQVPGFRNAIRYKATDNRTPSWVLTYDLESPAAVQSDAYKALVSNASDKEKAMISSFVTLDRRVYDHYSLRTKPGVSDDTFPAKFLLVVAIQAPAAIDEEFNKWYEEEHIGEIAKCRGWLRCRRYKLVEQSHLAGNADLEKKVHNYVALHDFDNNDYIASPEFIAACSTPWTTKMRELINNEVDMRTYSLFKNIQKS</sequence>
<reference evidence="1 2" key="1">
    <citation type="journal article" date="2018" name="Evol. Lett.">
        <title>Horizontal gene cluster transfer increased hallucinogenic mushroom diversity.</title>
        <authorList>
            <person name="Reynolds H.T."/>
            <person name="Vijayakumar V."/>
            <person name="Gluck-Thaler E."/>
            <person name="Korotkin H.B."/>
            <person name="Matheny P.B."/>
            <person name="Slot J.C."/>
        </authorList>
    </citation>
    <scope>NUCLEOTIDE SEQUENCE [LARGE SCALE GENOMIC DNA]</scope>
    <source>
        <strain evidence="1 2">SRW20</strain>
    </source>
</reference>
<gene>
    <name evidence="1" type="ORF">CVT26_016064</name>
</gene>
<dbReference type="AlphaFoldDB" id="A0A409YDM8"/>
<evidence type="ECO:0008006" key="3">
    <source>
        <dbReference type="Google" id="ProtNLM"/>
    </source>
</evidence>
<dbReference type="InterPro" id="IPR011008">
    <property type="entry name" value="Dimeric_a/b-barrel"/>
</dbReference>
<dbReference type="SUPFAM" id="SSF54909">
    <property type="entry name" value="Dimeric alpha+beta barrel"/>
    <property type="match status" value="3"/>
</dbReference>
<keyword evidence="2" id="KW-1185">Reference proteome</keyword>
<proteinExistence type="predicted"/>
<dbReference type="PROSITE" id="PS00018">
    <property type="entry name" value="EF_HAND_1"/>
    <property type="match status" value="1"/>
</dbReference>
<accession>A0A409YDM8</accession>